<evidence type="ECO:0000256" key="9">
    <source>
        <dbReference type="PROSITE-ProRule" id="PRU00169"/>
    </source>
</evidence>
<keyword evidence="5" id="KW-0418">Kinase</keyword>
<dbReference type="Pfam" id="PF00072">
    <property type="entry name" value="Response_reg"/>
    <property type="match status" value="1"/>
</dbReference>
<dbReference type="Gene3D" id="2.60.40.10">
    <property type="entry name" value="Immunoglobulins"/>
    <property type="match status" value="1"/>
</dbReference>
<dbReference type="SMART" id="SM00388">
    <property type="entry name" value="HisKA"/>
    <property type="match status" value="1"/>
</dbReference>
<evidence type="ECO:0000256" key="3">
    <source>
        <dbReference type="ARBA" id="ARBA00022553"/>
    </source>
</evidence>
<dbReference type="CDD" id="cd00082">
    <property type="entry name" value="HisKA"/>
    <property type="match status" value="1"/>
</dbReference>
<proteinExistence type="predicted"/>
<dbReference type="EC" id="2.7.13.3" evidence="2"/>
<keyword evidence="8" id="KW-0804">Transcription</keyword>
<feature type="signal peptide" evidence="11">
    <location>
        <begin position="1"/>
        <end position="21"/>
    </location>
</feature>
<evidence type="ECO:0000256" key="1">
    <source>
        <dbReference type="ARBA" id="ARBA00000085"/>
    </source>
</evidence>
<keyword evidence="11" id="KW-0732">Signal</keyword>
<dbReference type="SMART" id="SM00387">
    <property type="entry name" value="HATPase_c"/>
    <property type="match status" value="1"/>
</dbReference>
<dbReference type="SMART" id="SM00342">
    <property type="entry name" value="HTH_ARAC"/>
    <property type="match status" value="1"/>
</dbReference>
<dbReference type="FunFam" id="3.30.565.10:FF:000006">
    <property type="entry name" value="Sensor histidine kinase WalK"/>
    <property type="match status" value="1"/>
</dbReference>
<dbReference type="PROSITE" id="PS50109">
    <property type="entry name" value="HIS_KIN"/>
    <property type="match status" value="1"/>
</dbReference>
<dbReference type="GO" id="GO:0000155">
    <property type="term" value="F:phosphorelay sensor kinase activity"/>
    <property type="evidence" value="ECO:0007669"/>
    <property type="project" value="InterPro"/>
</dbReference>
<protein>
    <recommendedName>
        <fullName evidence="2">histidine kinase</fullName>
        <ecNumber evidence="2">2.7.13.3</ecNumber>
    </recommendedName>
</protein>
<dbReference type="Pfam" id="PF07495">
    <property type="entry name" value="Y_Y_Y"/>
    <property type="match status" value="1"/>
</dbReference>
<dbReference type="FunFam" id="1.10.287.130:FF:000045">
    <property type="entry name" value="Two-component system sensor histidine kinase/response regulator"/>
    <property type="match status" value="1"/>
</dbReference>
<dbReference type="InterPro" id="IPR001789">
    <property type="entry name" value="Sig_transdc_resp-reg_receiver"/>
</dbReference>
<keyword evidence="10" id="KW-0472">Membrane</keyword>
<name>A0A4U0HCS0_9SPHI</name>
<feature type="domain" description="HTH araC/xylS-type" evidence="12">
    <location>
        <begin position="1337"/>
        <end position="1436"/>
    </location>
</feature>
<evidence type="ECO:0000256" key="7">
    <source>
        <dbReference type="ARBA" id="ARBA00023125"/>
    </source>
</evidence>
<dbReference type="InterPro" id="IPR003594">
    <property type="entry name" value="HATPase_dom"/>
</dbReference>
<feature type="transmembrane region" description="Helical" evidence="10">
    <location>
        <begin position="879"/>
        <end position="901"/>
    </location>
</feature>
<dbReference type="PROSITE" id="PS50110">
    <property type="entry name" value="RESPONSE_REGULATORY"/>
    <property type="match status" value="1"/>
</dbReference>
<dbReference type="InterPro" id="IPR036097">
    <property type="entry name" value="HisK_dim/P_sf"/>
</dbReference>
<evidence type="ECO:0000259" key="13">
    <source>
        <dbReference type="PROSITE" id="PS50109"/>
    </source>
</evidence>
<dbReference type="Pfam" id="PF02518">
    <property type="entry name" value="HATPase_c"/>
    <property type="match status" value="1"/>
</dbReference>
<evidence type="ECO:0000256" key="6">
    <source>
        <dbReference type="ARBA" id="ARBA00023015"/>
    </source>
</evidence>
<dbReference type="InterPro" id="IPR009057">
    <property type="entry name" value="Homeodomain-like_sf"/>
</dbReference>
<dbReference type="SUPFAM" id="SSF46689">
    <property type="entry name" value="Homeodomain-like"/>
    <property type="match status" value="1"/>
</dbReference>
<keyword evidence="16" id="KW-1185">Reference proteome</keyword>
<dbReference type="PANTHER" id="PTHR43547">
    <property type="entry name" value="TWO-COMPONENT HISTIDINE KINASE"/>
    <property type="match status" value="1"/>
</dbReference>
<dbReference type="PROSITE" id="PS00041">
    <property type="entry name" value="HTH_ARAC_FAMILY_1"/>
    <property type="match status" value="1"/>
</dbReference>
<evidence type="ECO:0000256" key="2">
    <source>
        <dbReference type="ARBA" id="ARBA00012438"/>
    </source>
</evidence>
<sequence>MKKYVLLYVLLSILSKSFAQSKGSFSVKQYDMDDGLAHTRTKNIIQDSKGQIWISTWNGIDQFNGYNFRNFKSYPHDKVKLNNNRIEGLSLNAAGNIWLRTYGSQVFLFNSKLEVFEDIFSDKQHPLVNDIKSLANGATWITAQNHNLYRIDDRNYTAEDGIRVFGPTTYPYLGNTIHNIFLDSEGDEWVLSNKGTFTYGKKKVSNNMPFHFITEVDGTIYFAARNGYLATYRDGKLAPFELPFELTDIFRLHKLNPELLAIVTADQIIIYHTKTKRYSRFVPPVGQEFIFSEKAFFDSYGRVWAFASGRQLVCYDIKRDEQHIVPYPDLSGLMLTPSSIFFIHEDEYRQLWILLPDGVLCAYDPDLHKLDLAEYTPQSGIPTHYAVSAGDYLIDSHKHIWLSTTDGIQQLSFREKSYERIAASADGEVRSVFRDNQDRLWVGKKNGTLALYNKANDYLGNLTSAGAIVRDKKAVFGANVYCFIQDHEGQIWLGTRNHGLFILRPRNAQTYQVTNYKPTSDPYSIGSESIFSLYQDAQKRVWIGGYGGGLNLVEKKPDGTLRFVHAGNRLKNYPVDQCGLVRYVYQSKNGTMLVGTSNGLITFSGTFQKPEHIGFFHNASTADRTDCLSNNEVLHIFQDRRQQIYVSTFSGGISITTDSPNLLSDKIKFKNINRTNGLISDLSLSVIEDLKGYLWIASVNVLSRFNPTNKQFDHFSKENLGLPPLINEAAPIRDLDGNIIFGTTDGALRVLTDRMLRSTFVPPIVFSAIRIQRQDVQEECNVGENGMLILAEDERNISVSFAALDYTNTKSIQYAYRLKGTDSTWVYLGHNRSASFVELPAGRHTLEVKSTNSDGVWVENVATIQFYITPTFWETGFSWVIYILALAVLVLLIVLIVSYIMQLRKRVDVEQQLTGLKLNFFTDISHELRTPLTLIASPIEEVLQHEKLSSSGRAYLQTAKQNTHRMLRLINQILDFRKIQHRKMKVYLEQADVAALLEKTFNSFSPIARQKQINYTLEQDITSTPIYVDVDKVEKILFNLLSNAFKYTPAGRQIAIRATVENGELVLMVTDEGSGFDMGKAKGLFERYETNDADPSISSGIGLALVHELVDLLHGRIAVDSEKGKGSAFTVRLPIAYEAFAGDPNIELKLGDGVAEQAHTTPIVDTAPEITKRTSILVIEDNDELRDFIRSILEQEYDILEASDGRKGLEITLDKLPDIVVSDVMMPDMDGVAYLEAVKNNSDTSHIPVILLTAKSALDDKIKGMEYGADDYITKPFHASYLKAKIASLLKQRELLREYYLAHNSTFEPTTGTAVKSSPSWGPSVPKVTAYDDEFIRNVIQGIEDNIENTNFKIDDLVAGMNMSRAVFYRKIKAIVGLSPVDFVKKIRVKRAAQLLETGQFTVAEVAYQSGFSTSQYLSKVFKEMMGCTPTEYLKNLKNK</sequence>
<dbReference type="SMART" id="SM00448">
    <property type="entry name" value="REC"/>
    <property type="match status" value="1"/>
</dbReference>
<comment type="catalytic activity">
    <reaction evidence="1">
        <text>ATP + protein L-histidine = ADP + protein N-phospho-L-histidine.</text>
        <dbReference type="EC" id="2.7.13.3"/>
    </reaction>
</comment>
<evidence type="ECO:0000256" key="10">
    <source>
        <dbReference type="SAM" id="Phobius"/>
    </source>
</evidence>
<feature type="domain" description="Histidine kinase" evidence="13">
    <location>
        <begin position="923"/>
        <end position="1137"/>
    </location>
</feature>
<evidence type="ECO:0000313" key="15">
    <source>
        <dbReference type="EMBL" id="TJY68422.1"/>
    </source>
</evidence>
<dbReference type="SUPFAM" id="SSF47384">
    <property type="entry name" value="Homodimeric domain of signal transducing histidine kinase"/>
    <property type="match status" value="1"/>
</dbReference>
<feature type="modified residue" description="4-aspartylphosphate" evidence="9">
    <location>
        <position position="1223"/>
    </location>
</feature>
<comment type="caution">
    <text evidence="15">The sequence shown here is derived from an EMBL/GenBank/DDBJ whole genome shotgun (WGS) entry which is preliminary data.</text>
</comment>
<evidence type="ECO:0000256" key="4">
    <source>
        <dbReference type="ARBA" id="ARBA00022679"/>
    </source>
</evidence>
<dbReference type="InterPro" id="IPR005467">
    <property type="entry name" value="His_kinase_dom"/>
</dbReference>
<dbReference type="EMBL" id="SUKA01000001">
    <property type="protein sequence ID" value="TJY68422.1"/>
    <property type="molecule type" value="Genomic_DNA"/>
</dbReference>
<gene>
    <name evidence="15" type="ORF">FAZ19_03975</name>
</gene>
<evidence type="ECO:0000313" key="16">
    <source>
        <dbReference type="Proteomes" id="UP000309872"/>
    </source>
</evidence>
<evidence type="ECO:0000256" key="5">
    <source>
        <dbReference type="ARBA" id="ARBA00022777"/>
    </source>
</evidence>
<dbReference type="SUPFAM" id="SSF52172">
    <property type="entry name" value="CheY-like"/>
    <property type="match status" value="1"/>
</dbReference>
<feature type="domain" description="Response regulatory" evidence="14">
    <location>
        <begin position="1175"/>
        <end position="1290"/>
    </location>
</feature>
<dbReference type="InterPro" id="IPR004358">
    <property type="entry name" value="Sig_transdc_His_kin-like_C"/>
</dbReference>
<dbReference type="PRINTS" id="PR00344">
    <property type="entry name" value="BCTRLSENSOR"/>
</dbReference>
<feature type="chain" id="PRO_5020420571" description="histidine kinase" evidence="11">
    <location>
        <begin position="22"/>
        <end position="1440"/>
    </location>
</feature>
<dbReference type="Gene3D" id="1.10.10.60">
    <property type="entry name" value="Homeodomain-like"/>
    <property type="match status" value="2"/>
</dbReference>
<dbReference type="InterPro" id="IPR015943">
    <property type="entry name" value="WD40/YVTN_repeat-like_dom_sf"/>
</dbReference>
<dbReference type="Gene3D" id="2.130.10.10">
    <property type="entry name" value="YVTN repeat-like/Quinoprotein amine dehydrogenase"/>
    <property type="match status" value="3"/>
</dbReference>
<dbReference type="CDD" id="cd17574">
    <property type="entry name" value="REC_OmpR"/>
    <property type="match status" value="1"/>
</dbReference>
<dbReference type="OrthoDB" id="1108380at2"/>
<dbReference type="Gene3D" id="3.30.565.10">
    <property type="entry name" value="Histidine kinase-like ATPase, C-terminal domain"/>
    <property type="match status" value="1"/>
</dbReference>
<keyword evidence="10" id="KW-1133">Transmembrane helix</keyword>
<evidence type="ECO:0000259" key="12">
    <source>
        <dbReference type="PROSITE" id="PS01124"/>
    </source>
</evidence>
<reference evidence="15 16" key="1">
    <citation type="submission" date="2019-04" db="EMBL/GenBank/DDBJ databases">
        <title>Sphingobacterium olei sp. nov., isolated from oil-contaminated soil.</title>
        <authorList>
            <person name="Liu B."/>
        </authorList>
    </citation>
    <scope>NUCLEOTIDE SEQUENCE [LARGE SCALE GENOMIC DNA]</scope>
    <source>
        <strain evidence="15 16">Y3L14</strain>
    </source>
</reference>
<keyword evidence="4" id="KW-0808">Transferase</keyword>
<organism evidence="15 16">
    <name type="scientific">Sphingobacterium alkalisoli</name>
    <dbReference type="NCBI Taxonomy" id="1874115"/>
    <lineage>
        <taxon>Bacteria</taxon>
        <taxon>Pseudomonadati</taxon>
        <taxon>Bacteroidota</taxon>
        <taxon>Sphingobacteriia</taxon>
        <taxon>Sphingobacteriales</taxon>
        <taxon>Sphingobacteriaceae</taxon>
        <taxon>Sphingobacterium</taxon>
    </lineage>
</organism>
<keyword evidence="6" id="KW-0805">Transcription regulation</keyword>
<evidence type="ECO:0000256" key="8">
    <source>
        <dbReference type="ARBA" id="ARBA00023163"/>
    </source>
</evidence>
<dbReference type="InterPro" id="IPR011123">
    <property type="entry name" value="Y_Y_Y"/>
</dbReference>
<dbReference type="InterPro" id="IPR011006">
    <property type="entry name" value="CheY-like_superfamily"/>
</dbReference>
<dbReference type="InterPro" id="IPR003661">
    <property type="entry name" value="HisK_dim/P_dom"/>
</dbReference>
<dbReference type="InterPro" id="IPR011110">
    <property type="entry name" value="Reg_prop"/>
</dbReference>
<evidence type="ECO:0000256" key="11">
    <source>
        <dbReference type="SAM" id="SignalP"/>
    </source>
</evidence>
<keyword evidence="10" id="KW-0812">Transmembrane</keyword>
<dbReference type="PANTHER" id="PTHR43547:SF2">
    <property type="entry name" value="HYBRID SIGNAL TRANSDUCTION HISTIDINE KINASE C"/>
    <property type="match status" value="1"/>
</dbReference>
<dbReference type="SUPFAM" id="SSF63829">
    <property type="entry name" value="Calcium-dependent phosphotriesterase"/>
    <property type="match status" value="2"/>
</dbReference>
<accession>A0A4U0HCS0</accession>
<dbReference type="Pfam" id="PF12833">
    <property type="entry name" value="HTH_18"/>
    <property type="match status" value="1"/>
</dbReference>
<dbReference type="GO" id="GO:0003700">
    <property type="term" value="F:DNA-binding transcription factor activity"/>
    <property type="evidence" value="ECO:0007669"/>
    <property type="project" value="InterPro"/>
</dbReference>
<keyword evidence="3 9" id="KW-0597">Phosphoprotein</keyword>
<dbReference type="Gene3D" id="1.10.287.130">
    <property type="match status" value="1"/>
</dbReference>
<dbReference type="Pfam" id="PF00512">
    <property type="entry name" value="HisKA"/>
    <property type="match status" value="1"/>
</dbReference>
<dbReference type="SUPFAM" id="SSF55874">
    <property type="entry name" value="ATPase domain of HSP90 chaperone/DNA topoisomerase II/histidine kinase"/>
    <property type="match status" value="1"/>
</dbReference>
<dbReference type="PROSITE" id="PS01124">
    <property type="entry name" value="HTH_ARAC_FAMILY_2"/>
    <property type="match status" value="1"/>
</dbReference>
<dbReference type="InterPro" id="IPR036890">
    <property type="entry name" value="HATPase_C_sf"/>
</dbReference>
<evidence type="ECO:0000259" key="14">
    <source>
        <dbReference type="PROSITE" id="PS50110"/>
    </source>
</evidence>
<dbReference type="InterPro" id="IPR018060">
    <property type="entry name" value="HTH_AraC"/>
</dbReference>
<dbReference type="Proteomes" id="UP000309872">
    <property type="component" value="Unassembled WGS sequence"/>
</dbReference>
<dbReference type="GO" id="GO:0043565">
    <property type="term" value="F:sequence-specific DNA binding"/>
    <property type="evidence" value="ECO:0007669"/>
    <property type="project" value="InterPro"/>
</dbReference>
<dbReference type="InterPro" id="IPR018062">
    <property type="entry name" value="HTH_AraC-typ_CS"/>
</dbReference>
<keyword evidence="7" id="KW-0238">DNA-binding</keyword>
<dbReference type="InterPro" id="IPR013783">
    <property type="entry name" value="Ig-like_fold"/>
</dbReference>
<dbReference type="Pfam" id="PF07494">
    <property type="entry name" value="Reg_prop"/>
    <property type="match status" value="2"/>
</dbReference>
<dbReference type="Gene3D" id="3.40.50.2300">
    <property type="match status" value="1"/>
</dbReference>
<dbReference type="RefSeq" id="WP_136819288.1">
    <property type="nucleotide sequence ID" value="NZ_BMJX01000001.1"/>
</dbReference>